<dbReference type="STRING" id="655827.E9ECZ4"/>
<gene>
    <name evidence="1" type="ORF">MAC_07742</name>
</gene>
<protein>
    <submittedName>
        <fullName evidence="1">Uncharacterized protein</fullName>
    </submittedName>
</protein>
<dbReference type="GeneID" id="19252053"/>
<keyword evidence="2" id="KW-1185">Reference proteome</keyword>
<dbReference type="Proteomes" id="UP000002499">
    <property type="component" value="Unassembled WGS sequence"/>
</dbReference>
<proteinExistence type="predicted"/>
<reference evidence="1 2" key="1">
    <citation type="journal article" date="2011" name="PLoS Genet.">
        <title>Genome sequencing and comparative transcriptomics of the model entomopathogenic fungi Metarhizium anisopliae and M. acridum.</title>
        <authorList>
            <person name="Gao Q."/>
            <person name="Jin K."/>
            <person name="Ying S.H."/>
            <person name="Zhang Y."/>
            <person name="Xiao G."/>
            <person name="Shang Y."/>
            <person name="Duan Z."/>
            <person name="Hu X."/>
            <person name="Xie X.Q."/>
            <person name="Zhou G."/>
            <person name="Peng G."/>
            <person name="Luo Z."/>
            <person name="Huang W."/>
            <person name="Wang B."/>
            <person name="Fang W."/>
            <person name="Wang S."/>
            <person name="Zhong Y."/>
            <person name="Ma L.J."/>
            <person name="St Leger R.J."/>
            <person name="Zhao G.P."/>
            <person name="Pei Y."/>
            <person name="Feng M.G."/>
            <person name="Xia Y."/>
            <person name="Wang C."/>
        </authorList>
    </citation>
    <scope>NUCLEOTIDE SEQUENCE [LARGE SCALE GENOMIC DNA]</scope>
    <source>
        <strain evidence="1 2">CQMa 102</strain>
    </source>
</reference>
<dbReference type="KEGG" id="maw:19252053"/>
<evidence type="ECO:0000313" key="2">
    <source>
        <dbReference type="Proteomes" id="UP000002499"/>
    </source>
</evidence>
<dbReference type="AlphaFoldDB" id="E9ECZ4"/>
<dbReference type="HOGENOM" id="CLU_1603142_0_0_1"/>
<evidence type="ECO:0000313" key="1">
    <source>
        <dbReference type="EMBL" id="EFY86219.1"/>
    </source>
</evidence>
<dbReference type="EMBL" id="GL698553">
    <property type="protein sequence ID" value="EFY86219.1"/>
    <property type="molecule type" value="Genomic_DNA"/>
</dbReference>
<dbReference type="InParanoid" id="E9ECZ4"/>
<organism evidence="2">
    <name type="scientific">Metarhizium acridum (strain CQMa 102)</name>
    <dbReference type="NCBI Taxonomy" id="655827"/>
    <lineage>
        <taxon>Eukaryota</taxon>
        <taxon>Fungi</taxon>
        <taxon>Dikarya</taxon>
        <taxon>Ascomycota</taxon>
        <taxon>Pezizomycotina</taxon>
        <taxon>Sordariomycetes</taxon>
        <taxon>Hypocreomycetidae</taxon>
        <taxon>Hypocreales</taxon>
        <taxon>Clavicipitaceae</taxon>
        <taxon>Metarhizium</taxon>
    </lineage>
</organism>
<sequence>MCDRIEQKDGHAGVSIYRASDLAKCSLKVLISRKAIPYLAITLFGCTLAETSTGWVLQVEQGPDVELKGGGTFKLSRTSVDAVGLFIGKPIRELVDRGDEMTSLLSLSVWGSPKSNGMIEVEAHADKLETIALKLWPLSE</sequence>
<accession>E9ECZ4</accession>
<dbReference type="OrthoDB" id="4940842at2759"/>
<name>E9ECZ4_METAQ</name>